<evidence type="ECO:0000256" key="1">
    <source>
        <dbReference type="SAM" id="MobiDB-lite"/>
    </source>
</evidence>
<evidence type="ECO:0000313" key="2">
    <source>
        <dbReference type="EMBL" id="MPM48163.1"/>
    </source>
</evidence>
<name>A0A645ABF2_9ZZZZ</name>
<protein>
    <submittedName>
        <fullName evidence="2">Uncharacterized protein</fullName>
    </submittedName>
</protein>
<sequence length="47" mass="5247">MTVLLEETTDGMNRCHRVESCEETRQRWDDAPELTVGAPGRGDTPGE</sequence>
<feature type="region of interest" description="Disordered" evidence="1">
    <location>
        <begin position="24"/>
        <end position="47"/>
    </location>
</feature>
<dbReference type="EMBL" id="VSSQ01011978">
    <property type="protein sequence ID" value="MPM48163.1"/>
    <property type="molecule type" value="Genomic_DNA"/>
</dbReference>
<proteinExistence type="predicted"/>
<organism evidence="2">
    <name type="scientific">bioreactor metagenome</name>
    <dbReference type="NCBI Taxonomy" id="1076179"/>
    <lineage>
        <taxon>unclassified sequences</taxon>
        <taxon>metagenomes</taxon>
        <taxon>ecological metagenomes</taxon>
    </lineage>
</organism>
<reference evidence="2" key="1">
    <citation type="submission" date="2019-08" db="EMBL/GenBank/DDBJ databases">
        <authorList>
            <person name="Kucharzyk K."/>
            <person name="Murdoch R.W."/>
            <person name="Higgins S."/>
            <person name="Loffler F."/>
        </authorList>
    </citation>
    <scope>NUCLEOTIDE SEQUENCE</scope>
</reference>
<dbReference type="AlphaFoldDB" id="A0A645ABF2"/>
<accession>A0A645ABF2</accession>
<gene>
    <name evidence="2" type="ORF">SDC9_94886</name>
</gene>
<comment type="caution">
    <text evidence="2">The sequence shown here is derived from an EMBL/GenBank/DDBJ whole genome shotgun (WGS) entry which is preliminary data.</text>
</comment>